<dbReference type="EMBL" id="CAKJVE010000004">
    <property type="protein sequence ID" value="CAG9702520.1"/>
    <property type="molecule type" value="Genomic_DNA"/>
</dbReference>
<comment type="caution">
    <text evidence="2">The sequence shown here is derived from an EMBL/GenBank/DDBJ whole genome shotgun (WGS) entry which is preliminary data.</text>
</comment>
<proteinExistence type="predicted"/>
<gene>
    <name evidence="2" type="ORF">CNEO_40026</name>
</gene>
<dbReference type="Proteomes" id="UP000789738">
    <property type="component" value="Unassembled WGS sequence"/>
</dbReference>
<accession>A0AA86JG21</accession>
<organism evidence="2 3">
    <name type="scientific">Clostridium neonatale</name>
    <dbReference type="NCBI Taxonomy" id="137838"/>
    <lineage>
        <taxon>Bacteria</taxon>
        <taxon>Bacillati</taxon>
        <taxon>Bacillota</taxon>
        <taxon>Clostridia</taxon>
        <taxon>Eubacteriales</taxon>
        <taxon>Clostridiaceae</taxon>
        <taxon>Clostridium</taxon>
    </lineage>
</organism>
<keyword evidence="1" id="KW-0472">Membrane</keyword>
<sequence length="50" mass="6076">MIKNSYSLIIFNNIYPINIVGIYIYDIIALENYSISLYYYEEYNYIDSLF</sequence>
<keyword evidence="1" id="KW-0812">Transmembrane</keyword>
<evidence type="ECO:0000313" key="3">
    <source>
        <dbReference type="Proteomes" id="UP000789738"/>
    </source>
</evidence>
<keyword evidence="1" id="KW-1133">Transmembrane helix</keyword>
<feature type="transmembrane region" description="Helical" evidence="1">
    <location>
        <begin position="6"/>
        <end position="25"/>
    </location>
</feature>
<reference evidence="2" key="1">
    <citation type="submission" date="2021-10" db="EMBL/GenBank/DDBJ databases">
        <authorList>
            <person name="Mesa V."/>
        </authorList>
    </citation>
    <scope>NUCLEOTIDE SEQUENCE</scope>
    <source>
        <strain evidence="2">CC3_PB</strain>
    </source>
</reference>
<evidence type="ECO:0000256" key="1">
    <source>
        <dbReference type="SAM" id="Phobius"/>
    </source>
</evidence>
<evidence type="ECO:0000313" key="2">
    <source>
        <dbReference type="EMBL" id="CAG9702520.1"/>
    </source>
</evidence>
<name>A0AA86JG21_9CLOT</name>
<dbReference type="AlphaFoldDB" id="A0AA86JG21"/>
<protein>
    <submittedName>
        <fullName evidence="2">Uncharacterized protein</fullName>
    </submittedName>
</protein>